<reference evidence="1 2" key="1">
    <citation type="submission" date="2021-06" db="EMBL/GenBank/DDBJ databases">
        <title>Caerostris extrusa draft genome.</title>
        <authorList>
            <person name="Kono N."/>
            <person name="Arakawa K."/>
        </authorList>
    </citation>
    <scope>NUCLEOTIDE SEQUENCE [LARGE SCALE GENOMIC DNA]</scope>
</reference>
<name>A0AAV4NTM1_CAEEX</name>
<proteinExistence type="predicted"/>
<keyword evidence="2" id="KW-1185">Reference proteome</keyword>
<protein>
    <submittedName>
        <fullName evidence="1">Uncharacterized protein</fullName>
    </submittedName>
</protein>
<dbReference type="Proteomes" id="UP001054945">
    <property type="component" value="Unassembled WGS sequence"/>
</dbReference>
<dbReference type="EMBL" id="BPLR01003707">
    <property type="protein sequence ID" value="GIX87743.1"/>
    <property type="molecule type" value="Genomic_DNA"/>
</dbReference>
<organism evidence="1 2">
    <name type="scientific">Caerostris extrusa</name>
    <name type="common">Bark spider</name>
    <name type="synonym">Caerostris bankana</name>
    <dbReference type="NCBI Taxonomy" id="172846"/>
    <lineage>
        <taxon>Eukaryota</taxon>
        <taxon>Metazoa</taxon>
        <taxon>Ecdysozoa</taxon>
        <taxon>Arthropoda</taxon>
        <taxon>Chelicerata</taxon>
        <taxon>Arachnida</taxon>
        <taxon>Araneae</taxon>
        <taxon>Araneomorphae</taxon>
        <taxon>Entelegynae</taxon>
        <taxon>Araneoidea</taxon>
        <taxon>Araneidae</taxon>
        <taxon>Caerostris</taxon>
    </lineage>
</organism>
<gene>
    <name evidence="1" type="ORF">CEXT_411571</name>
</gene>
<dbReference type="AlphaFoldDB" id="A0AAV4NTM1"/>
<evidence type="ECO:0000313" key="2">
    <source>
        <dbReference type="Proteomes" id="UP001054945"/>
    </source>
</evidence>
<sequence length="70" mass="8220">MATPVCLAAVIDWNKKKSKKKEKKRTTDFLILLYRFIRLSSFSPETITSSRELYKYAKPELLHSWGRGEL</sequence>
<accession>A0AAV4NTM1</accession>
<evidence type="ECO:0000313" key="1">
    <source>
        <dbReference type="EMBL" id="GIX87743.1"/>
    </source>
</evidence>
<comment type="caution">
    <text evidence="1">The sequence shown here is derived from an EMBL/GenBank/DDBJ whole genome shotgun (WGS) entry which is preliminary data.</text>
</comment>